<feature type="signal peptide" evidence="1">
    <location>
        <begin position="1"/>
        <end position="25"/>
    </location>
</feature>
<gene>
    <name evidence="2" type="ORF">AWB74_01384</name>
</gene>
<accession>A0A158GNE1</accession>
<evidence type="ECO:0008006" key="4">
    <source>
        <dbReference type="Google" id="ProtNLM"/>
    </source>
</evidence>
<keyword evidence="1" id="KW-0732">Signal</keyword>
<keyword evidence="3" id="KW-1185">Reference proteome</keyword>
<dbReference type="EMBL" id="FCOM02000004">
    <property type="protein sequence ID" value="SAL33377.1"/>
    <property type="molecule type" value="Genomic_DNA"/>
</dbReference>
<name>A0A158GNE1_9BURK</name>
<protein>
    <recommendedName>
        <fullName evidence="4">OmpA family protein</fullName>
    </recommendedName>
</protein>
<evidence type="ECO:0000256" key="1">
    <source>
        <dbReference type="SAM" id="SignalP"/>
    </source>
</evidence>
<organism evidence="2 3">
    <name type="scientific">Caballeronia arvi</name>
    <dbReference type="NCBI Taxonomy" id="1777135"/>
    <lineage>
        <taxon>Bacteria</taxon>
        <taxon>Pseudomonadati</taxon>
        <taxon>Pseudomonadota</taxon>
        <taxon>Betaproteobacteria</taxon>
        <taxon>Burkholderiales</taxon>
        <taxon>Burkholderiaceae</taxon>
        <taxon>Caballeronia</taxon>
    </lineage>
</organism>
<dbReference type="Proteomes" id="UP000055019">
    <property type="component" value="Unassembled WGS sequence"/>
</dbReference>
<sequence>MEKLKQLLVRAGLMLIVCYAMPACACTFSQMLDVAIPLNTVDIGNAARVEVAQMVIRARDWRNVTGVDIKAEIISPALASEHRAAGLADARGKMIKTYLMQLGLKEENIFYDPQVLQERQGETPEQYEHFRRTTIGLLPVCEGGCDRLCHDPAIAPNSRGRE</sequence>
<proteinExistence type="predicted"/>
<dbReference type="AlphaFoldDB" id="A0A158GNE1"/>
<dbReference type="OrthoDB" id="9020570at2"/>
<comment type="caution">
    <text evidence="2">The sequence shown here is derived from an EMBL/GenBank/DDBJ whole genome shotgun (WGS) entry which is preliminary data.</text>
</comment>
<evidence type="ECO:0000313" key="2">
    <source>
        <dbReference type="EMBL" id="SAL33377.1"/>
    </source>
</evidence>
<feature type="chain" id="PRO_5007626357" description="OmpA family protein" evidence="1">
    <location>
        <begin position="26"/>
        <end position="162"/>
    </location>
</feature>
<reference evidence="2" key="1">
    <citation type="submission" date="2016-01" db="EMBL/GenBank/DDBJ databases">
        <authorList>
            <person name="Peeters C."/>
        </authorList>
    </citation>
    <scope>NUCLEOTIDE SEQUENCE [LARGE SCALE GENOMIC DNA]</scope>
    <source>
        <strain evidence="2">LMG 29317</strain>
    </source>
</reference>
<dbReference type="RefSeq" id="WP_061146033.1">
    <property type="nucleotide sequence ID" value="NZ_FCOM02000004.1"/>
</dbReference>
<evidence type="ECO:0000313" key="3">
    <source>
        <dbReference type="Proteomes" id="UP000055019"/>
    </source>
</evidence>